<organism evidence="3 4">
    <name type="scientific">Dyella marensis</name>
    <dbReference type="NCBI Taxonomy" id="500610"/>
    <lineage>
        <taxon>Bacteria</taxon>
        <taxon>Pseudomonadati</taxon>
        <taxon>Pseudomonadota</taxon>
        <taxon>Gammaproteobacteria</taxon>
        <taxon>Lysobacterales</taxon>
        <taxon>Rhodanobacteraceae</taxon>
        <taxon>Dyella</taxon>
    </lineage>
</organism>
<dbReference type="Pfam" id="PF08021">
    <property type="entry name" value="FAD_binding_9"/>
    <property type="match status" value="1"/>
</dbReference>
<dbReference type="FunFam" id="2.40.30.10:FF:000055">
    <property type="entry name" value="Siderophore-interacting family protein"/>
    <property type="match status" value="1"/>
</dbReference>
<dbReference type="RefSeq" id="WP_026635975.1">
    <property type="nucleotide sequence ID" value="NZ_FONH01000003.1"/>
</dbReference>
<dbReference type="AlphaFoldDB" id="A0A1I2BMS5"/>
<dbReference type="STRING" id="500610.SAMN02799615_01202"/>
<dbReference type="InterPro" id="IPR007037">
    <property type="entry name" value="SIP_rossman_dom"/>
</dbReference>
<sequence>MSKHESRRVMHDVRMRQLEVRRVERLTPHMQRIVLGGPQLEGFHSGASDDHVKLFFPNDAGELVFPTREPNGLEFPLGADPSPMRDYTPRHHDAARGELTVDFVLHGDGPAAAWAEAAKVGDVIGAGGPRGSFVVADDFDHYVLVADETGLPAIGRWLEEMPASISATVLAEVPDASDRQLLFTDANCEVRWFERDGVDGAASSLLEEALRRLSPTGDTFYWIAAESRRARNMRLMLAGRGVPKEWVRATGYWKADGTDDEDE</sequence>
<keyword evidence="4" id="KW-1185">Reference proteome</keyword>
<dbReference type="Proteomes" id="UP000199477">
    <property type="component" value="Unassembled WGS sequence"/>
</dbReference>
<evidence type="ECO:0000259" key="2">
    <source>
        <dbReference type="PROSITE" id="PS51384"/>
    </source>
</evidence>
<protein>
    <submittedName>
        <fullName evidence="3">NADPH-dependent ferric siderophore reductase, contains FAD-binding and SIP domains</fullName>
    </submittedName>
</protein>
<dbReference type="PANTHER" id="PTHR30157:SF0">
    <property type="entry name" value="NADPH-DEPENDENT FERRIC-CHELATE REDUCTASE"/>
    <property type="match status" value="1"/>
</dbReference>
<feature type="domain" description="FAD-binding FR-type" evidence="2">
    <location>
        <begin position="13"/>
        <end position="136"/>
    </location>
</feature>
<evidence type="ECO:0000313" key="3">
    <source>
        <dbReference type="EMBL" id="SFE57299.1"/>
    </source>
</evidence>
<dbReference type="InterPro" id="IPR017927">
    <property type="entry name" value="FAD-bd_FR_type"/>
</dbReference>
<reference evidence="4" key="1">
    <citation type="submission" date="2016-10" db="EMBL/GenBank/DDBJ databases">
        <authorList>
            <person name="Varghese N."/>
            <person name="Submissions S."/>
        </authorList>
    </citation>
    <scope>NUCLEOTIDE SEQUENCE [LARGE SCALE GENOMIC DNA]</scope>
    <source>
        <strain evidence="4">UNC178MFTsu3.1</strain>
    </source>
</reference>
<accession>A0A1I2BMS5</accession>
<dbReference type="PROSITE" id="PS51384">
    <property type="entry name" value="FAD_FR"/>
    <property type="match status" value="1"/>
</dbReference>
<proteinExistence type="inferred from homology"/>
<dbReference type="GO" id="GO:0016491">
    <property type="term" value="F:oxidoreductase activity"/>
    <property type="evidence" value="ECO:0007669"/>
    <property type="project" value="InterPro"/>
</dbReference>
<gene>
    <name evidence="3" type="ORF">SAMN02799615_01202</name>
</gene>
<evidence type="ECO:0000313" key="4">
    <source>
        <dbReference type="Proteomes" id="UP000199477"/>
    </source>
</evidence>
<dbReference type="CDD" id="cd06193">
    <property type="entry name" value="siderophore_interacting"/>
    <property type="match status" value="1"/>
</dbReference>
<evidence type="ECO:0000256" key="1">
    <source>
        <dbReference type="ARBA" id="ARBA00035644"/>
    </source>
</evidence>
<dbReference type="PANTHER" id="PTHR30157">
    <property type="entry name" value="FERRIC REDUCTASE, NADPH-DEPENDENT"/>
    <property type="match status" value="1"/>
</dbReference>
<comment type="similarity">
    <text evidence="1">Belongs to the SIP oxidoreductase family.</text>
</comment>
<dbReference type="Gene3D" id="3.40.50.80">
    <property type="entry name" value="Nucleotide-binding domain of ferredoxin-NADP reductase (FNR) module"/>
    <property type="match status" value="1"/>
</dbReference>
<dbReference type="SUPFAM" id="SSF63380">
    <property type="entry name" value="Riboflavin synthase domain-like"/>
    <property type="match status" value="1"/>
</dbReference>
<dbReference type="EMBL" id="FONH01000003">
    <property type="protein sequence ID" value="SFE57299.1"/>
    <property type="molecule type" value="Genomic_DNA"/>
</dbReference>
<dbReference type="InterPro" id="IPR039374">
    <property type="entry name" value="SIP_fam"/>
</dbReference>
<name>A0A1I2BMS5_9GAMM</name>
<dbReference type="InterPro" id="IPR013113">
    <property type="entry name" value="SIP_FAD-bd"/>
</dbReference>
<dbReference type="Pfam" id="PF04954">
    <property type="entry name" value="SIP"/>
    <property type="match status" value="1"/>
</dbReference>
<dbReference type="InterPro" id="IPR039261">
    <property type="entry name" value="FNR_nucleotide-bd"/>
</dbReference>
<dbReference type="Gene3D" id="2.40.30.10">
    <property type="entry name" value="Translation factors"/>
    <property type="match status" value="1"/>
</dbReference>
<dbReference type="InterPro" id="IPR017938">
    <property type="entry name" value="Riboflavin_synthase-like_b-brl"/>
</dbReference>